<evidence type="ECO:0000313" key="1">
    <source>
        <dbReference type="EMBL" id="PHQ39078.1"/>
    </source>
</evidence>
<dbReference type="AlphaFoldDB" id="A0A2G1WJA1"/>
<dbReference type="Pfam" id="PF07505">
    <property type="entry name" value="DUF5131"/>
    <property type="match status" value="1"/>
</dbReference>
<name>A0A2G1WJA1_9EURY</name>
<keyword evidence="2" id="KW-1185">Reference proteome</keyword>
<proteinExistence type="predicted"/>
<evidence type="ECO:0000313" key="2">
    <source>
        <dbReference type="Proteomes" id="UP000222824"/>
    </source>
</evidence>
<dbReference type="EMBL" id="NHOA01000053">
    <property type="protein sequence ID" value="PHQ39078.1"/>
    <property type="molecule type" value="Genomic_DNA"/>
</dbReference>
<dbReference type="Proteomes" id="UP000222824">
    <property type="component" value="Unassembled WGS sequence"/>
</dbReference>
<dbReference type="OrthoDB" id="240731at2157"/>
<dbReference type="InterPro" id="IPR011101">
    <property type="entry name" value="DUF5131"/>
</dbReference>
<gene>
    <name evidence="1" type="ORF">DJ69_08140</name>
</gene>
<comment type="caution">
    <text evidence="1">The sequence shown here is derived from an EMBL/GenBank/DDBJ whole genome shotgun (WGS) entry which is preliminary data.</text>
</comment>
<organism evidence="1 2">
    <name type="scientific">Halorubrum persicum</name>
    <dbReference type="NCBI Taxonomy" id="1383844"/>
    <lineage>
        <taxon>Archaea</taxon>
        <taxon>Methanobacteriati</taxon>
        <taxon>Methanobacteriota</taxon>
        <taxon>Stenosarchaea group</taxon>
        <taxon>Halobacteria</taxon>
        <taxon>Halobacteriales</taxon>
        <taxon>Haloferacaceae</taxon>
        <taxon>Halorubrum</taxon>
    </lineage>
</organism>
<dbReference type="RefSeq" id="WP_099255174.1">
    <property type="nucleotide sequence ID" value="NZ_NHOA01000053.1"/>
</dbReference>
<protein>
    <submittedName>
        <fullName evidence="1">Uncharacterized protein</fullName>
    </submittedName>
</protein>
<sequence>MTGEQSVPEQIRETIEASDYPELTVREVTQHTGLTEQQVYSAAGSMARLELDRRVGVVRLPEDDGGEFVSFEPLIGPVGEVDLSGYDWAIVGGESGDGYRDMEHEWARSIRDQCRRDDVRFFFKQSAGRHPETGTDLTVEHETHGVYVRRRSVNCPSRTRWFETRASTWRPKHD</sequence>
<accession>A0A2G1WJA1</accession>
<reference evidence="1 2" key="1">
    <citation type="journal article" date="2014" name="Front. Microbiol.">
        <title>Population and genomic analysis of the genus Halorubrum.</title>
        <authorList>
            <person name="Fullmer M.S."/>
            <person name="Soucy S.M."/>
            <person name="Swithers K.S."/>
            <person name="Makkay A.M."/>
            <person name="Wheeler R."/>
            <person name="Ventosa A."/>
            <person name="Gogarten J.P."/>
            <person name="Papke R.T."/>
        </authorList>
    </citation>
    <scope>NUCLEOTIDE SEQUENCE [LARGE SCALE GENOMIC DNA]</scope>
    <source>
        <strain evidence="1 2">C49</strain>
    </source>
</reference>